<feature type="transmembrane region" description="Helical" evidence="1">
    <location>
        <begin position="50"/>
        <end position="71"/>
    </location>
</feature>
<keyword evidence="1" id="KW-1133">Transmembrane helix</keyword>
<feature type="transmembrane region" description="Helical" evidence="1">
    <location>
        <begin position="114"/>
        <end position="137"/>
    </location>
</feature>
<evidence type="ECO:0000256" key="1">
    <source>
        <dbReference type="SAM" id="Phobius"/>
    </source>
</evidence>
<feature type="transmembrane region" description="Helical" evidence="1">
    <location>
        <begin position="83"/>
        <end position="107"/>
    </location>
</feature>
<name>A0ABS3W8M9_9BACL</name>
<comment type="caution">
    <text evidence="2">The sequence shown here is derived from an EMBL/GenBank/DDBJ whole genome shotgun (WGS) entry which is preliminary data.</text>
</comment>
<evidence type="ECO:0000313" key="3">
    <source>
        <dbReference type="Proteomes" id="UP000670947"/>
    </source>
</evidence>
<keyword evidence="3" id="KW-1185">Reference proteome</keyword>
<dbReference type="RefSeq" id="WP_208847601.1">
    <property type="nucleotide sequence ID" value="NZ_JAGGDJ010000005.1"/>
</dbReference>
<feature type="transmembrane region" description="Helical" evidence="1">
    <location>
        <begin position="20"/>
        <end position="41"/>
    </location>
</feature>
<proteinExistence type="predicted"/>
<reference evidence="2 3" key="1">
    <citation type="submission" date="2021-03" db="EMBL/GenBank/DDBJ databases">
        <title>Paenibacillus artemisicola MWE-103 whole genome sequence.</title>
        <authorList>
            <person name="Ham Y.J."/>
        </authorList>
    </citation>
    <scope>NUCLEOTIDE SEQUENCE [LARGE SCALE GENOMIC DNA]</scope>
    <source>
        <strain evidence="2 3">MWE-103</strain>
    </source>
</reference>
<keyword evidence="1" id="KW-0472">Membrane</keyword>
<evidence type="ECO:0000313" key="2">
    <source>
        <dbReference type="EMBL" id="MBO7744659.1"/>
    </source>
</evidence>
<organism evidence="2 3">
    <name type="scientific">Paenibacillus artemisiicola</name>
    <dbReference type="NCBI Taxonomy" id="1172618"/>
    <lineage>
        <taxon>Bacteria</taxon>
        <taxon>Bacillati</taxon>
        <taxon>Bacillota</taxon>
        <taxon>Bacilli</taxon>
        <taxon>Bacillales</taxon>
        <taxon>Paenibacillaceae</taxon>
        <taxon>Paenibacillus</taxon>
    </lineage>
</organism>
<dbReference type="Proteomes" id="UP000670947">
    <property type="component" value="Unassembled WGS sequence"/>
</dbReference>
<protein>
    <submittedName>
        <fullName evidence="2">HPP family protein</fullName>
    </submittedName>
</protein>
<sequence>MVIRSVGLGLYMMFVYWLSSHSPGMHMLFFPTLGAFGFLFITRSPRMKELFGIAGGAVLSAAVGTAAYALHGGMVSLFCSTLAMIWLVRALKLNAPPIIAVALIPFFAHPDKLWVAPASVAVSIAGLLAVMGLVYAVEGLFARVQASLPLRQGVQMDADN</sequence>
<gene>
    <name evidence="2" type="ORF">I8J29_10655</name>
</gene>
<keyword evidence="1" id="KW-0812">Transmembrane</keyword>
<dbReference type="EMBL" id="JAGGDJ010000005">
    <property type="protein sequence ID" value="MBO7744659.1"/>
    <property type="molecule type" value="Genomic_DNA"/>
</dbReference>
<accession>A0ABS3W8M9</accession>